<feature type="region of interest" description="Disordered" evidence="1">
    <location>
        <begin position="1"/>
        <end position="53"/>
    </location>
</feature>
<dbReference type="STRING" id="1611254.A0A2G5UCI6"/>
<feature type="region of interest" description="Disordered" evidence="1">
    <location>
        <begin position="124"/>
        <end position="144"/>
    </location>
</feature>
<keyword evidence="4" id="KW-1185">Reference proteome</keyword>
<evidence type="ECO:0000313" key="3">
    <source>
        <dbReference type="EMBL" id="PIC37143.1"/>
    </source>
</evidence>
<comment type="caution">
    <text evidence="3">The sequence shown here is derived from an EMBL/GenBank/DDBJ whole genome shotgun (WGS) entry which is preliminary data.</text>
</comment>
<proteinExistence type="predicted"/>
<sequence>MDPSKSTRRNTDKKDKAAKSLLPPKLSSTSDSQTPPTSSRTPIESLQKAATSTLEDEIDVAAELEPPIEEQEIEVEEEEIVEEIEEEVVHDQMEHIQKEDKLTEEMVLNGQSSIANEVTISSMKYQGRPPNSSSQTAHPSQLPSPEVLVPTIQRNPMPMHQQPGYLPPGQGEYFNAPSVVPRPEQVQGLPPSRSIERPRLSNMQQQQQPQMMHREMHSMNQTHLQQPGLVVPKVVAQPEREAEEADLNPPQAPGRLEVFYGAVTLVKPWEVTVATERHPEPVLCHMRTYTGGYKDNNYSATARHDLVVQLNDYVMYSAVKEHGQLRVVNWKFVDAVVNARFTLFWITVI</sequence>
<feature type="compositionally biased region" description="Polar residues" evidence="1">
    <location>
        <begin position="124"/>
        <end position="143"/>
    </location>
</feature>
<evidence type="ECO:0000259" key="2">
    <source>
        <dbReference type="Pfam" id="PF25558"/>
    </source>
</evidence>
<name>A0A2G5UCI6_9PELO</name>
<accession>A0A2G5UCI6</accession>
<dbReference type="EMBL" id="PDUG01000004">
    <property type="protein sequence ID" value="PIC37143.1"/>
    <property type="molecule type" value="Genomic_DNA"/>
</dbReference>
<dbReference type="Proteomes" id="UP000230233">
    <property type="component" value="Chromosome IV"/>
</dbReference>
<dbReference type="Pfam" id="PF25558">
    <property type="entry name" value="DUF7930"/>
    <property type="match status" value="1"/>
</dbReference>
<dbReference type="AlphaFoldDB" id="A0A2G5UCI6"/>
<organism evidence="3 4">
    <name type="scientific">Caenorhabditis nigoni</name>
    <dbReference type="NCBI Taxonomy" id="1611254"/>
    <lineage>
        <taxon>Eukaryota</taxon>
        <taxon>Metazoa</taxon>
        <taxon>Ecdysozoa</taxon>
        <taxon>Nematoda</taxon>
        <taxon>Chromadorea</taxon>
        <taxon>Rhabditida</taxon>
        <taxon>Rhabditina</taxon>
        <taxon>Rhabditomorpha</taxon>
        <taxon>Rhabditoidea</taxon>
        <taxon>Rhabditidae</taxon>
        <taxon>Peloderinae</taxon>
        <taxon>Caenorhabditis</taxon>
    </lineage>
</organism>
<evidence type="ECO:0000256" key="1">
    <source>
        <dbReference type="SAM" id="MobiDB-lite"/>
    </source>
</evidence>
<feature type="compositionally biased region" description="Basic and acidic residues" evidence="1">
    <location>
        <begin position="9"/>
        <end position="18"/>
    </location>
</feature>
<feature type="compositionally biased region" description="Low complexity" evidence="1">
    <location>
        <begin position="19"/>
        <end position="42"/>
    </location>
</feature>
<dbReference type="InterPro" id="IPR057690">
    <property type="entry name" value="DUF7930"/>
</dbReference>
<gene>
    <name evidence="3" type="primary">Cnig_chr_IV.g15876</name>
    <name evidence="3" type="ORF">B9Z55_015876</name>
</gene>
<evidence type="ECO:0000313" key="4">
    <source>
        <dbReference type="Proteomes" id="UP000230233"/>
    </source>
</evidence>
<feature type="region of interest" description="Disordered" evidence="1">
    <location>
        <begin position="182"/>
        <end position="206"/>
    </location>
</feature>
<feature type="domain" description="DUF7930" evidence="2">
    <location>
        <begin position="260"/>
        <end position="332"/>
    </location>
</feature>
<protein>
    <recommendedName>
        <fullName evidence="2">DUF7930 domain-containing protein</fullName>
    </recommendedName>
</protein>
<reference evidence="4" key="1">
    <citation type="submission" date="2017-10" db="EMBL/GenBank/DDBJ databases">
        <title>Rapid genome shrinkage in a self-fertile nematode reveals novel sperm competition proteins.</title>
        <authorList>
            <person name="Yin D."/>
            <person name="Schwarz E.M."/>
            <person name="Thomas C.G."/>
            <person name="Felde R.L."/>
            <person name="Korf I.F."/>
            <person name="Cutter A.D."/>
            <person name="Schartner C.M."/>
            <person name="Ralston E.J."/>
            <person name="Meyer B.J."/>
            <person name="Haag E.S."/>
        </authorList>
    </citation>
    <scope>NUCLEOTIDE SEQUENCE [LARGE SCALE GENOMIC DNA]</scope>
    <source>
        <strain evidence="4">JU1422</strain>
    </source>
</reference>